<dbReference type="InterPro" id="IPR006942">
    <property type="entry name" value="TH1"/>
</dbReference>
<dbReference type="OrthoDB" id="511287at2759"/>
<reference evidence="8" key="1">
    <citation type="journal article" date="2020" name="bioRxiv">
        <title>Comparative genomics of Chlamydomonas.</title>
        <authorList>
            <person name="Craig R.J."/>
            <person name="Hasan A.R."/>
            <person name="Ness R.W."/>
            <person name="Keightley P.D."/>
        </authorList>
    </citation>
    <scope>NUCLEOTIDE SEQUENCE</scope>
    <source>
        <strain evidence="8">CCAP 11/70</strain>
    </source>
</reference>
<sequence length="942" mass="93651">MAAGEELSRLEELLRRPDFVLEPNVKDSVRQYIKAGGKPEVILESLSEGYVGYAHMAMLMAKWMEAVDDEPSAEHDEFFYLKAGAMPCLEFVKSKFDPDKFISVFGSQSTRAQVLPWLDGLLSDPRGRKLIYELSAAHRNSLLLNFAIQKIMKMGYQDEVAAAGSGLASYFSVFHKLLTNKVSALVAAVRRAAEAEAEAEAAREAGAGGFTGAPTAGSAAATAAAAAAAEAASRAQQEVAAVVRELQDSSGPSQHTYLHVQHVLRHLGSQPGGEALLAAAQALEAAVAGAATGVSKLFLPPGCPSPLVDAAHLVGRMLAAGPEGPGAADVGRLHALYFPGGGRAGGAAAGAGGGSGGGSAAGGRDEVAAEGDVAAEAQEQGPLSVAPLQHPRLLKSLLAAIFTPSRPPSRELLTSCSQLLALATCSRPSASSSPALSAPVPSGERAGSEAPGHSRDPEAEAAEAAATADRVAETEAALRWAAELVQRGTGPGGGSGGGGGGAGGGEGTGGGGGVGVMSEEDLEMASQLGRLPVVAAGLLHAVSQTLGSAAFFDDPPAAAAAVPGMLRVSLVIAAAQPHMATQVLTHWSRALTELHRSGLPEQCRLVLDACVLLLREAAEADAAEAEAAADAAAAAAAAARPPSGSGSTAMASPFGAAAELAGSAASGPAAGAVSAGAVTRQVLELVEAWGKGGAADAALLRYFVLQVLGCFAPPYPPDLASALLRLLLAGGMRGSHIRGEAPAALLREFRGAVEGLGLALSAKELNLLAELAGAGAGGVGGAGHVLRHLGSQPGGEALLAAVPALEAAARHRVAGAATGVAKLSLPPGCPSPLVDAAHLVGRMLAAGPEGPGAADVGRLYALYFPGGGRAGGAAAGAGVGSGGGSAAGGRDEVAAEGDVAAEAQEQGPLSVAPLQHPRLLKSLLAAAPPPPPPPPCLPSLWD</sequence>
<evidence type="ECO:0000313" key="9">
    <source>
        <dbReference type="Proteomes" id="UP000612055"/>
    </source>
</evidence>
<feature type="region of interest" description="Disordered" evidence="7">
    <location>
        <begin position="427"/>
        <end position="472"/>
    </location>
</feature>
<dbReference type="AlphaFoldDB" id="A0A835XT62"/>
<accession>A0A835XT62</accession>
<dbReference type="Proteomes" id="UP000612055">
    <property type="component" value="Unassembled WGS sequence"/>
</dbReference>
<keyword evidence="9" id="KW-1185">Reference proteome</keyword>
<dbReference type="GO" id="GO:0032021">
    <property type="term" value="C:NELF complex"/>
    <property type="evidence" value="ECO:0007669"/>
    <property type="project" value="TreeGrafter"/>
</dbReference>
<keyword evidence="5" id="KW-0804">Transcription</keyword>
<dbReference type="Pfam" id="PF04858">
    <property type="entry name" value="TH1"/>
    <property type="match status" value="1"/>
</dbReference>
<dbReference type="EMBL" id="JAEHOE010000071">
    <property type="protein sequence ID" value="KAG2489646.1"/>
    <property type="molecule type" value="Genomic_DNA"/>
</dbReference>
<feature type="region of interest" description="Disordered" evidence="7">
    <location>
        <begin position="874"/>
        <end position="942"/>
    </location>
</feature>
<feature type="region of interest" description="Disordered" evidence="7">
    <location>
        <begin position="486"/>
        <end position="517"/>
    </location>
</feature>
<feature type="compositionally biased region" description="Pro residues" evidence="7">
    <location>
        <begin position="927"/>
        <end position="942"/>
    </location>
</feature>
<evidence type="ECO:0000256" key="2">
    <source>
        <dbReference type="ARBA" id="ARBA00005726"/>
    </source>
</evidence>
<evidence type="ECO:0000256" key="7">
    <source>
        <dbReference type="SAM" id="MobiDB-lite"/>
    </source>
</evidence>
<dbReference type="PANTHER" id="PTHR12144:SF0">
    <property type="entry name" value="NEGATIVE ELONGATION FACTOR C_D"/>
    <property type="match status" value="1"/>
</dbReference>
<dbReference type="GO" id="GO:0034244">
    <property type="term" value="P:negative regulation of transcription elongation by RNA polymerase II"/>
    <property type="evidence" value="ECO:0007669"/>
    <property type="project" value="TreeGrafter"/>
</dbReference>
<evidence type="ECO:0000313" key="8">
    <source>
        <dbReference type="EMBL" id="KAG2489646.1"/>
    </source>
</evidence>
<dbReference type="PANTHER" id="PTHR12144">
    <property type="entry name" value="NEGATIVE ELONGATION FACTOR D"/>
    <property type="match status" value="1"/>
</dbReference>
<feature type="compositionally biased region" description="Low complexity" evidence="7">
    <location>
        <begin position="896"/>
        <end position="907"/>
    </location>
</feature>
<keyword evidence="6" id="KW-0539">Nucleus</keyword>
<protein>
    <submittedName>
        <fullName evidence="8">Uncharacterized protein</fullName>
    </submittedName>
</protein>
<comment type="caution">
    <text evidence="8">The sequence shown here is derived from an EMBL/GenBank/DDBJ whole genome shotgun (WGS) entry which is preliminary data.</text>
</comment>
<evidence type="ECO:0000256" key="3">
    <source>
        <dbReference type="ARBA" id="ARBA00022491"/>
    </source>
</evidence>
<feature type="compositionally biased region" description="Gly residues" evidence="7">
    <location>
        <begin position="347"/>
        <end position="361"/>
    </location>
</feature>
<organism evidence="8 9">
    <name type="scientific">Edaphochlamys debaryana</name>
    <dbReference type="NCBI Taxonomy" id="47281"/>
    <lineage>
        <taxon>Eukaryota</taxon>
        <taxon>Viridiplantae</taxon>
        <taxon>Chlorophyta</taxon>
        <taxon>core chlorophytes</taxon>
        <taxon>Chlorophyceae</taxon>
        <taxon>CS clade</taxon>
        <taxon>Chlamydomonadales</taxon>
        <taxon>Chlamydomonadales incertae sedis</taxon>
        <taxon>Edaphochlamys</taxon>
    </lineage>
</organism>
<keyword evidence="3" id="KW-0678">Repressor</keyword>
<feature type="compositionally biased region" description="Gly residues" evidence="7">
    <location>
        <begin position="874"/>
        <end position="887"/>
    </location>
</feature>
<name>A0A835XT62_9CHLO</name>
<keyword evidence="4" id="KW-0805">Transcription regulation</keyword>
<feature type="compositionally biased region" description="Gly residues" evidence="7">
    <location>
        <begin position="489"/>
        <end position="515"/>
    </location>
</feature>
<proteinExistence type="inferred from homology"/>
<dbReference type="GO" id="GO:0003723">
    <property type="term" value="F:RNA binding"/>
    <property type="evidence" value="ECO:0007669"/>
    <property type="project" value="TreeGrafter"/>
</dbReference>
<feature type="compositionally biased region" description="Low complexity" evidence="7">
    <location>
        <begin position="462"/>
        <end position="472"/>
    </location>
</feature>
<evidence type="ECO:0000256" key="1">
    <source>
        <dbReference type="ARBA" id="ARBA00004123"/>
    </source>
</evidence>
<evidence type="ECO:0000256" key="6">
    <source>
        <dbReference type="ARBA" id="ARBA00023242"/>
    </source>
</evidence>
<comment type="subcellular location">
    <subcellularLocation>
        <location evidence="1">Nucleus</location>
    </subcellularLocation>
</comment>
<evidence type="ECO:0000256" key="4">
    <source>
        <dbReference type="ARBA" id="ARBA00023015"/>
    </source>
</evidence>
<evidence type="ECO:0000256" key="5">
    <source>
        <dbReference type="ARBA" id="ARBA00023163"/>
    </source>
</evidence>
<feature type="compositionally biased region" description="Low complexity" evidence="7">
    <location>
        <begin position="427"/>
        <end position="442"/>
    </location>
</feature>
<comment type="similarity">
    <text evidence="2">Belongs to the NELF-D family.</text>
</comment>
<feature type="region of interest" description="Disordered" evidence="7">
    <location>
        <begin position="347"/>
        <end position="373"/>
    </location>
</feature>
<gene>
    <name evidence="8" type="ORF">HYH03_011925</name>
</gene>